<proteinExistence type="predicted"/>
<dbReference type="SUPFAM" id="SSF54427">
    <property type="entry name" value="NTF2-like"/>
    <property type="match status" value="1"/>
</dbReference>
<feature type="domain" description="DUF4440" evidence="1">
    <location>
        <begin position="41"/>
        <end position="145"/>
    </location>
</feature>
<dbReference type="Pfam" id="PF14534">
    <property type="entry name" value="DUF4440"/>
    <property type="match status" value="1"/>
</dbReference>
<dbReference type="Proteomes" id="UP000075604">
    <property type="component" value="Unassembled WGS sequence"/>
</dbReference>
<dbReference type="InterPro" id="IPR027843">
    <property type="entry name" value="DUF4440"/>
</dbReference>
<organism evidence="2 3">
    <name type="scientific">Sorangium cellulosum</name>
    <name type="common">Polyangium cellulosum</name>
    <dbReference type="NCBI Taxonomy" id="56"/>
    <lineage>
        <taxon>Bacteria</taxon>
        <taxon>Pseudomonadati</taxon>
        <taxon>Myxococcota</taxon>
        <taxon>Polyangia</taxon>
        <taxon>Polyangiales</taxon>
        <taxon>Polyangiaceae</taxon>
        <taxon>Sorangium</taxon>
    </lineage>
</organism>
<dbReference type="Gene3D" id="3.10.450.50">
    <property type="match status" value="1"/>
</dbReference>
<reference evidence="2 3" key="1">
    <citation type="submission" date="2014-02" db="EMBL/GenBank/DDBJ databases">
        <title>The small core and large imbalanced accessory genome model reveals a collaborative survival strategy of Sorangium cellulosum strains in nature.</title>
        <authorList>
            <person name="Han K."/>
            <person name="Peng R."/>
            <person name="Blom J."/>
            <person name="Li Y.-Z."/>
        </authorList>
    </citation>
    <scope>NUCLEOTIDE SEQUENCE [LARGE SCALE GENOMIC DNA]</scope>
    <source>
        <strain evidence="2 3">So0157-18</strain>
    </source>
</reference>
<sequence length="158" mass="17680">MWSGDGDAPARSRGLACGQGARRRWRMSKITAEQAREEHVALLKAWTKAVGAVKDYGFLDRHLAEGWRYVDYNGVQRGKDEYLKLVDSMLTYTQELRQCDVRIVGGDVAIVSGVYRSRAELKGGVKLDNTIAFTAVWELNGGEWKALVHHTTRIPDAS</sequence>
<dbReference type="EMBL" id="JELX01004527">
    <property type="protein sequence ID" value="KYF47344.1"/>
    <property type="molecule type" value="Genomic_DNA"/>
</dbReference>
<name>A0A150NZ39_SORCE</name>
<evidence type="ECO:0000313" key="3">
    <source>
        <dbReference type="Proteomes" id="UP000075604"/>
    </source>
</evidence>
<dbReference type="AlphaFoldDB" id="A0A150NZ39"/>
<accession>A0A150NZ39</accession>
<dbReference type="InterPro" id="IPR032710">
    <property type="entry name" value="NTF2-like_dom_sf"/>
</dbReference>
<comment type="caution">
    <text evidence="2">The sequence shown here is derived from an EMBL/GenBank/DDBJ whole genome shotgun (WGS) entry which is preliminary data.</text>
</comment>
<protein>
    <submittedName>
        <fullName evidence="2">DUF4440 domain-containing protein</fullName>
    </submittedName>
</protein>
<evidence type="ECO:0000259" key="1">
    <source>
        <dbReference type="Pfam" id="PF14534"/>
    </source>
</evidence>
<evidence type="ECO:0000313" key="2">
    <source>
        <dbReference type="EMBL" id="KYF47344.1"/>
    </source>
</evidence>
<gene>
    <name evidence="2" type="ORF">BE04_50365</name>
</gene>